<evidence type="ECO:0000256" key="1">
    <source>
        <dbReference type="SAM" id="MobiDB-lite"/>
    </source>
</evidence>
<comment type="caution">
    <text evidence="3">The sequence shown here is derived from an EMBL/GenBank/DDBJ whole genome shotgun (WGS) entry which is preliminary data.</text>
</comment>
<dbReference type="AlphaFoldDB" id="A0A7J8HGV2"/>
<proteinExistence type="predicted"/>
<feature type="compositionally biased region" description="Acidic residues" evidence="1">
    <location>
        <begin position="77"/>
        <end position="91"/>
    </location>
</feature>
<reference evidence="3 4" key="1">
    <citation type="journal article" date="2020" name="Nature">
        <title>Six reference-quality genomes reveal evolution of bat adaptations.</title>
        <authorList>
            <person name="Jebb D."/>
            <person name="Huang Z."/>
            <person name="Pippel M."/>
            <person name="Hughes G.M."/>
            <person name="Lavrichenko K."/>
            <person name="Devanna P."/>
            <person name="Winkler S."/>
            <person name="Jermiin L.S."/>
            <person name="Skirmuntt E.C."/>
            <person name="Katzourakis A."/>
            <person name="Burkitt-Gray L."/>
            <person name="Ray D.A."/>
            <person name="Sullivan K.A.M."/>
            <person name="Roscito J.G."/>
            <person name="Kirilenko B.M."/>
            <person name="Davalos L.M."/>
            <person name="Corthals A.P."/>
            <person name="Power M.L."/>
            <person name="Jones G."/>
            <person name="Ransome R.D."/>
            <person name="Dechmann D.K.N."/>
            <person name="Locatelli A.G."/>
            <person name="Puechmaille S.J."/>
            <person name="Fedrigo O."/>
            <person name="Jarvis E.D."/>
            <person name="Hiller M."/>
            <person name="Vernes S.C."/>
            <person name="Myers E.W."/>
            <person name="Teeling E.C."/>
        </authorList>
    </citation>
    <scope>NUCLEOTIDE SEQUENCE [LARGE SCALE GENOMIC DNA]</scope>
    <source>
        <strain evidence="3">MMolMol1</strain>
        <tissue evidence="3">Muscle</tissue>
    </source>
</reference>
<gene>
    <name evidence="3" type="ORF">HJG59_010961</name>
</gene>
<feature type="region of interest" description="Disordered" evidence="1">
    <location>
        <begin position="1"/>
        <end position="37"/>
    </location>
</feature>
<dbReference type="Proteomes" id="UP000550707">
    <property type="component" value="Unassembled WGS sequence"/>
</dbReference>
<feature type="transmembrane region" description="Helical" evidence="2">
    <location>
        <begin position="200"/>
        <end position="218"/>
    </location>
</feature>
<feature type="region of interest" description="Disordered" evidence="1">
    <location>
        <begin position="70"/>
        <end position="95"/>
    </location>
</feature>
<evidence type="ECO:0000313" key="4">
    <source>
        <dbReference type="Proteomes" id="UP000550707"/>
    </source>
</evidence>
<keyword evidence="2" id="KW-0472">Membrane</keyword>
<sequence>MDGRTKAEDSASVSMMSSAHDRPEAVSGWQKAAPPSVGESRHQAAATAASRANLSVQWLHWDAGASKHRFEQQSELVDGEASEEGLEAEAEPEPRGVLTRPHLFRSQVTSASPCGRICSLDPDEDGGEWWARGGWLPTGSQSGTTEGGRALREGSLQKVLFVRQEEGIPYCKEDDITCVRSSTNSKTCPSGVTEEMLKNFLPLLFLLFVLILPPGHFFH</sequence>
<dbReference type="InParanoid" id="A0A7J8HGV2"/>
<protein>
    <submittedName>
        <fullName evidence="3">Uncharacterized protein</fullName>
    </submittedName>
</protein>
<evidence type="ECO:0000313" key="3">
    <source>
        <dbReference type="EMBL" id="KAF6471574.1"/>
    </source>
</evidence>
<name>A0A7J8HGV2_MOLMO</name>
<keyword evidence="4" id="KW-1185">Reference proteome</keyword>
<keyword evidence="2" id="KW-0812">Transmembrane</keyword>
<evidence type="ECO:0000256" key="2">
    <source>
        <dbReference type="SAM" id="Phobius"/>
    </source>
</evidence>
<organism evidence="3 4">
    <name type="scientific">Molossus molossus</name>
    <name type="common">Pallas' mastiff bat</name>
    <name type="synonym">Vespertilio molossus</name>
    <dbReference type="NCBI Taxonomy" id="27622"/>
    <lineage>
        <taxon>Eukaryota</taxon>
        <taxon>Metazoa</taxon>
        <taxon>Chordata</taxon>
        <taxon>Craniata</taxon>
        <taxon>Vertebrata</taxon>
        <taxon>Euteleostomi</taxon>
        <taxon>Mammalia</taxon>
        <taxon>Eutheria</taxon>
        <taxon>Laurasiatheria</taxon>
        <taxon>Chiroptera</taxon>
        <taxon>Yangochiroptera</taxon>
        <taxon>Molossidae</taxon>
        <taxon>Molossus</taxon>
    </lineage>
</organism>
<keyword evidence="2" id="KW-1133">Transmembrane helix</keyword>
<dbReference type="EMBL" id="JACASF010000006">
    <property type="protein sequence ID" value="KAF6471574.1"/>
    <property type="molecule type" value="Genomic_DNA"/>
</dbReference>
<accession>A0A7J8HGV2</accession>